<dbReference type="EMBL" id="PDJC01000001">
    <property type="protein sequence ID" value="PFG15661.1"/>
    <property type="molecule type" value="Genomic_DNA"/>
</dbReference>
<dbReference type="Proteomes" id="UP000226079">
    <property type="component" value="Unassembled WGS sequence"/>
</dbReference>
<proteinExistence type="predicted"/>
<name>A0A2A9CN94_9ACTN</name>
<feature type="compositionally biased region" description="Low complexity" evidence="1">
    <location>
        <begin position="78"/>
        <end position="88"/>
    </location>
</feature>
<gene>
    <name evidence="2" type="ORF">ATK74_0181</name>
</gene>
<comment type="caution">
    <text evidence="2">The sequence shown here is derived from an EMBL/GenBank/DDBJ whole genome shotgun (WGS) entry which is preliminary data.</text>
</comment>
<evidence type="ECO:0000313" key="2">
    <source>
        <dbReference type="EMBL" id="PFG15661.1"/>
    </source>
</evidence>
<evidence type="ECO:0000313" key="3">
    <source>
        <dbReference type="Proteomes" id="UP000226079"/>
    </source>
</evidence>
<reference evidence="2 3" key="1">
    <citation type="submission" date="2017-10" db="EMBL/GenBank/DDBJ databases">
        <title>Sequencing the genomes of 1000 actinobacteria strains.</title>
        <authorList>
            <person name="Klenk H.-P."/>
        </authorList>
    </citation>
    <scope>NUCLEOTIDE SEQUENCE [LARGE SCALE GENOMIC DNA]</scope>
    <source>
        <strain evidence="2 3">DSM 15597</strain>
    </source>
</reference>
<dbReference type="AlphaFoldDB" id="A0A2A9CN94"/>
<keyword evidence="3" id="KW-1185">Reference proteome</keyword>
<evidence type="ECO:0000256" key="1">
    <source>
        <dbReference type="SAM" id="MobiDB-lite"/>
    </source>
</evidence>
<organism evidence="2 3">
    <name type="scientific">Propionicimonas paludicola</name>
    <dbReference type="NCBI Taxonomy" id="185243"/>
    <lineage>
        <taxon>Bacteria</taxon>
        <taxon>Bacillati</taxon>
        <taxon>Actinomycetota</taxon>
        <taxon>Actinomycetes</taxon>
        <taxon>Propionibacteriales</taxon>
        <taxon>Nocardioidaceae</taxon>
        <taxon>Propionicimonas</taxon>
    </lineage>
</organism>
<protein>
    <submittedName>
        <fullName evidence="2">Uncharacterized protein</fullName>
    </submittedName>
</protein>
<feature type="region of interest" description="Disordered" evidence="1">
    <location>
        <begin position="49"/>
        <end position="88"/>
    </location>
</feature>
<feature type="compositionally biased region" description="Low complexity" evidence="1">
    <location>
        <begin position="49"/>
        <end position="62"/>
    </location>
</feature>
<sequence length="88" mass="9618">MTQLLVFLVLVGALVAALQPAHHRGWRPGVETRNDRDRDRLLAELILLESSEQPTSSESTPTPVAPEVTRVRGREGRAAALRPAADAR</sequence>
<accession>A0A2A9CN94</accession>